<keyword evidence="2" id="KW-1185">Reference proteome</keyword>
<sequence>MFVRIKLEDFSELSKILNYAGYTEDSVCLYLNYVECKLTIRPGPGRSKRLVVLLECKKSLSKYQLDRLVVILEEVANKKGFQGIEFTERSNEISPSLLQYRGYKYKFGGHINPYLNGRDGTYVLDFL</sequence>
<dbReference type="Proteomes" id="UP001148125">
    <property type="component" value="Unassembled WGS sequence"/>
</dbReference>
<accession>A0ABT5VJE9</accession>
<reference evidence="1" key="1">
    <citation type="submission" date="2024-05" db="EMBL/GenBank/DDBJ databases">
        <title>Alkalihalobacillus sp. strain MEB203 novel alkaliphilic bacterium from Lonar Lake, India.</title>
        <authorList>
            <person name="Joshi A."/>
            <person name="Thite S."/>
            <person name="Mengade P."/>
        </authorList>
    </citation>
    <scope>NUCLEOTIDE SEQUENCE</scope>
    <source>
        <strain evidence="1">MEB 203</strain>
    </source>
</reference>
<protein>
    <recommendedName>
        <fullName evidence="3">N-acetyltransferase</fullName>
    </recommendedName>
</protein>
<proteinExistence type="predicted"/>
<evidence type="ECO:0008006" key="3">
    <source>
        <dbReference type="Google" id="ProtNLM"/>
    </source>
</evidence>
<name>A0ABT5VJE9_9BACI</name>
<evidence type="ECO:0000313" key="1">
    <source>
        <dbReference type="EMBL" id="MDE5415583.1"/>
    </source>
</evidence>
<evidence type="ECO:0000313" key="2">
    <source>
        <dbReference type="Proteomes" id="UP001148125"/>
    </source>
</evidence>
<dbReference type="EMBL" id="JAOTPO010000018">
    <property type="protein sequence ID" value="MDE5415583.1"/>
    <property type="molecule type" value="Genomic_DNA"/>
</dbReference>
<organism evidence="1 2">
    <name type="scientific">Alkalihalobacterium chitinilyticum</name>
    <dbReference type="NCBI Taxonomy" id="2980103"/>
    <lineage>
        <taxon>Bacteria</taxon>
        <taxon>Bacillati</taxon>
        <taxon>Bacillota</taxon>
        <taxon>Bacilli</taxon>
        <taxon>Bacillales</taxon>
        <taxon>Bacillaceae</taxon>
        <taxon>Alkalihalobacterium</taxon>
    </lineage>
</organism>
<comment type="caution">
    <text evidence="1">The sequence shown here is derived from an EMBL/GenBank/DDBJ whole genome shotgun (WGS) entry which is preliminary data.</text>
</comment>
<dbReference type="RefSeq" id="WP_275120186.1">
    <property type="nucleotide sequence ID" value="NZ_JAOTPO010000018.1"/>
</dbReference>
<gene>
    <name evidence="1" type="ORF">N7Z68_19740</name>
</gene>